<dbReference type="RefSeq" id="WP_234659800.1">
    <property type="nucleotide sequence ID" value="NZ_CP087879.1"/>
</dbReference>
<dbReference type="EMBL" id="AP027734">
    <property type="protein sequence ID" value="BDZ55409.1"/>
    <property type="molecule type" value="Genomic_DNA"/>
</dbReference>
<keyword evidence="2" id="KW-1185">Reference proteome</keyword>
<accession>A0ABN6YDI0</accession>
<evidence type="ECO:0000313" key="2">
    <source>
        <dbReference type="Proteomes" id="UP001321477"/>
    </source>
</evidence>
<organism evidence="1 2">
    <name type="scientific">Agromyces marinus</name>
    <dbReference type="NCBI Taxonomy" id="1389020"/>
    <lineage>
        <taxon>Bacteria</taxon>
        <taxon>Bacillati</taxon>
        <taxon>Actinomycetota</taxon>
        <taxon>Actinomycetes</taxon>
        <taxon>Micrococcales</taxon>
        <taxon>Microbacteriaceae</taxon>
        <taxon>Agromyces</taxon>
    </lineage>
</organism>
<name>A0ABN6YDI0_9MICO</name>
<evidence type="ECO:0000313" key="1">
    <source>
        <dbReference type="EMBL" id="BDZ55409.1"/>
    </source>
</evidence>
<gene>
    <name evidence="1" type="ORF">GCM10025870_24820</name>
</gene>
<protein>
    <submittedName>
        <fullName evidence="1">Uncharacterized protein</fullName>
    </submittedName>
</protein>
<proteinExistence type="predicted"/>
<sequence length="96" mass="10526">MAGFDATFHVSEGDLPVVRACFAAIRRRARKLRVRVSTTVLAGTAYIALNGQTYALDILLERLRRDLPTIAEATVSGRTASARRKTANGLIEILNR</sequence>
<dbReference type="Proteomes" id="UP001321477">
    <property type="component" value="Chromosome"/>
</dbReference>
<reference evidence="2" key="1">
    <citation type="journal article" date="2019" name="Int. J. Syst. Evol. Microbiol.">
        <title>The Global Catalogue of Microorganisms (GCM) 10K type strain sequencing project: providing services to taxonomists for standard genome sequencing and annotation.</title>
        <authorList>
            <consortium name="The Broad Institute Genomics Platform"/>
            <consortium name="The Broad Institute Genome Sequencing Center for Infectious Disease"/>
            <person name="Wu L."/>
            <person name="Ma J."/>
        </authorList>
    </citation>
    <scope>NUCLEOTIDE SEQUENCE [LARGE SCALE GENOMIC DNA]</scope>
    <source>
        <strain evidence="2">NBRC 109019</strain>
    </source>
</reference>